<comment type="function">
    <text evidence="1">Nitronate monooxygenase that uses molecular oxygen to catalyze the oxidative denitrification of alkyl nitronates. Acts on propionate 3-nitronate (P3N), the presumed physiological substrate. Probably functions in the detoxification of P3N, a metabolic poison produced by plants and fungi as a defense mechanism.</text>
</comment>
<evidence type="ECO:0000313" key="9">
    <source>
        <dbReference type="Proteomes" id="UP000043699"/>
    </source>
</evidence>
<evidence type="ECO:0000313" key="8">
    <source>
        <dbReference type="EMBL" id="CEG24225.1"/>
    </source>
</evidence>
<evidence type="ECO:0000256" key="5">
    <source>
        <dbReference type="ARBA" id="ARBA00022643"/>
    </source>
</evidence>
<dbReference type="InterPro" id="IPR013785">
    <property type="entry name" value="Aldolase_TIM"/>
</dbReference>
<dbReference type="STRING" id="1499687.BN1080_03246"/>
<protein>
    <recommendedName>
        <fullName evidence="3">Probable nitronate monooxygenase</fullName>
    </recommendedName>
</protein>
<dbReference type="GO" id="GO:0018580">
    <property type="term" value="F:nitronate monooxygenase activity"/>
    <property type="evidence" value="ECO:0007669"/>
    <property type="project" value="InterPro"/>
</dbReference>
<keyword evidence="4" id="KW-0285">Flavoprotein</keyword>
<dbReference type="PANTHER" id="PTHR42747">
    <property type="entry name" value="NITRONATE MONOOXYGENASE-RELATED"/>
    <property type="match status" value="1"/>
</dbReference>
<keyword evidence="5" id="KW-0288">FMN</keyword>
<proteinExistence type="inferred from homology"/>
<comment type="similarity">
    <text evidence="2">Belongs to the nitronate monooxygenase family. NMO class I subfamily.</text>
</comment>
<evidence type="ECO:0000256" key="6">
    <source>
        <dbReference type="ARBA" id="ARBA00023002"/>
    </source>
</evidence>
<keyword evidence="9" id="KW-1185">Reference proteome</keyword>
<dbReference type="InterPro" id="IPR004136">
    <property type="entry name" value="NMO"/>
</dbReference>
<dbReference type="Gene3D" id="3.20.20.70">
    <property type="entry name" value="Aldolase class I"/>
    <property type="match status" value="1"/>
</dbReference>
<name>A0A098ER05_9BACL</name>
<dbReference type="SUPFAM" id="SSF51412">
    <property type="entry name" value="Inosine monophosphate dehydrogenase (IMPDH)"/>
    <property type="match status" value="1"/>
</dbReference>
<keyword evidence="7 8" id="KW-0503">Monooxygenase</keyword>
<evidence type="ECO:0000256" key="1">
    <source>
        <dbReference type="ARBA" id="ARBA00003535"/>
    </source>
</evidence>
<evidence type="ECO:0000256" key="7">
    <source>
        <dbReference type="ARBA" id="ARBA00023033"/>
    </source>
</evidence>
<dbReference type="Proteomes" id="UP000043699">
    <property type="component" value="Unassembled WGS sequence"/>
</dbReference>
<dbReference type="AlphaFoldDB" id="A0A098ER05"/>
<dbReference type="PANTHER" id="PTHR42747:SF4">
    <property type="entry name" value="BLR1330 PROTEIN"/>
    <property type="match status" value="1"/>
</dbReference>
<dbReference type="CDD" id="cd04730">
    <property type="entry name" value="NPD_like"/>
    <property type="match status" value="1"/>
</dbReference>
<dbReference type="Pfam" id="PF03060">
    <property type="entry name" value="NMO"/>
    <property type="match status" value="1"/>
</dbReference>
<accession>A0A098ER05</accession>
<gene>
    <name evidence="8" type="ORF">BN1080_03246</name>
</gene>
<organism evidence="8 9">
    <name type="scientific">Planococcus massiliensis</name>
    <dbReference type="NCBI Taxonomy" id="1499687"/>
    <lineage>
        <taxon>Bacteria</taxon>
        <taxon>Bacillati</taxon>
        <taxon>Bacillota</taxon>
        <taxon>Bacilli</taxon>
        <taxon>Bacillales</taxon>
        <taxon>Caryophanaceae</taxon>
        <taxon>Planococcus</taxon>
    </lineage>
</organism>
<reference evidence="8 9" key="1">
    <citation type="submission" date="2014-09" db="EMBL/GenBank/DDBJ databases">
        <authorList>
            <person name="Urmite Genomes Urmite Genomes"/>
        </authorList>
    </citation>
    <scope>NUCLEOTIDE SEQUENCE [LARGE SCALE GENOMIC DNA]</scope>
    <source>
        <strain evidence="8 9">ES2</strain>
    </source>
</reference>
<dbReference type="RefSeq" id="WP_052653588.1">
    <property type="nucleotide sequence ID" value="NZ_CCXS01000001.1"/>
</dbReference>
<evidence type="ECO:0000256" key="2">
    <source>
        <dbReference type="ARBA" id="ARBA00009881"/>
    </source>
</evidence>
<dbReference type="OrthoDB" id="9778912at2"/>
<sequence>MLKLPVIVSPMFLVSTPKMVIESSNAGVIGSFPLLNARPIEQCAAWLEEVKTALGDKPWAVNFICHRGSNKRYEEDLEMIQRYEPPIVITSLGSPAEVIEIVHAYGGLIYSDVANVRHAKKAAASGVDGLVLVSAGAGGHGGTLNPFAFIAAVKAFYTGTIILSGSLSTGADVAAARMMGADYAYMGTRFLAADESIAPEEYKQMVIDSSIEDILYTDSFSGVPVNVLVPSLVKQGIDPKTLKPKEEIDLSHLVNAKAWRDIWSAGHGVTTITKRETTKEIVETLIAEYEEGVAKLVRND</sequence>
<dbReference type="EMBL" id="CCXS01000001">
    <property type="protein sequence ID" value="CEG24225.1"/>
    <property type="molecule type" value="Genomic_DNA"/>
</dbReference>
<keyword evidence="6" id="KW-0560">Oxidoreductase</keyword>
<evidence type="ECO:0000256" key="4">
    <source>
        <dbReference type="ARBA" id="ARBA00022630"/>
    </source>
</evidence>
<evidence type="ECO:0000256" key="3">
    <source>
        <dbReference type="ARBA" id="ARBA00013457"/>
    </source>
</evidence>